<name>A0AA39SES5_ACESA</name>
<keyword evidence="2" id="KW-1185">Reference proteome</keyword>
<organism evidence="1 2">
    <name type="scientific">Acer saccharum</name>
    <name type="common">Sugar maple</name>
    <dbReference type="NCBI Taxonomy" id="4024"/>
    <lineage>
        <taxon>Eukaryota</taxon>
        <taxon>Viridiplantae</taxon>
        <taxon>Streptophyta</taxon>
        <taxon>Embryophyta</taxon>
        <taxon>Tracheophyta</taxon>
        <taxon>Spermatophyta</taxon>
        <taxon>Magnoliopsida</taxon>
        <taxon>eudicotyledons</taxon>
        <taxon>Gunneridae</taxon>
        <taxon>Pentapetalae</taxon>
        <taxon>rosids</taxon>
        <taxon>malvids</taxon>
        <taxon>Sapindales</taxon>
        <taxon>Sapindaceae</taxon>
        <taxon>Hippocastanoideae</taxon>
        <taxon>Acereae</taxon>
        <taxon>Acer</taxon>
    </lineage>
</organism>
<dbReference type="Proteomes" id="UP001168877">
    <property type="component" value="Unassembled WGS sequence"/>
</dbReference>
<reference evidence="1" key="1">
    <citation type="journal article" date="2022" name="Plant J.">
        <title>Strategies of tolerance reflected in two North American maple genomes.</title>
        <authorList>
            <person name="McEvoy S.L."/>
            <person name="Sezen U.U."/>
            <person name="Trouern-Trend A."/>
            <person name="McMahon S.M."/>
            <person name="Schaberg P.G."/>
            <person name="Yang J."/>
            <person name="Wegrzyn J.L."/>
            <person name="Swenson N.G."/>
        </authorList>
    </citation>
    <scope>NUCLEOTIDE SEQUENCE</scope>
    <source>
        <strain evidence="1">NS2018</strain>
    </source>
</reference>
<dbReference type="AlphaFoldDB" id="A0AA39SES5"/>
<evidence type="ECO:0000313" key="2">
    <source>
        <dbReference type="Proteomes" id="UP001168877"/>
    </source>
</evidence>
<gene>
    <name evidence="1" type="ORF">LWI29_017654</name>
</gene>
<sequence length="106" mass="11855">MHFLPSSPAFSSRSQELQSGEYIVRLLLPHCMDSLWNTTQKVPAILPDPSIKWYVQNHLGYDLNFKAPTDVGKWDGSLFEACHVDLSYKTKFVATNAVIGGSVVIE</sequence>
<reference evidence="1" key="2">
    <citation type="submission" date="2023-06" db="EMBL/GenBank/DDBJ databases">
        <authorList>
            <person name="Swenson N.G."/>
            <person name="Wegrzyn J.L."/>
            <person name="Mcevoy S.L."/>
        </authorList>
    </citation>
    <scope>NUCLEOTIDE SEQUENCE</scope>
    <source>
        <strain evidence="1">NS2018</strain>
        <tissue evidence="1">Leaf</tissue>
    </source>
</reference>
<evidence type="ECO:0000313" key="1">
    <source>
        <dbReference type="EMBL" id="KAK0596641.1"/>
    </source>
</evidence>
<proteinExistence type="predicted"/>
<protein>
    <submittedName>
        <fullName evidence="1">Uncharacterized protein</fullName>
    </submittedName>
</protein>
<comment type="caution">
    <text evidence="1">The sequence shown here is derived from an EMBL/GenBank/DDBJ whole genome shotgun (WGS) entry which is preliminary data.</text>
</comment>
<dbReference type="EMBL" id="JAUESC010000004">
    <property type="protein sequence ID" value="KAK0596641.1"/>
    <property type="molecule type" value="Genomic_DNA"/>
</dbReference>
<accession>A0AA39SES5</accession>